<name>A0A6V7W039_MELEN</name>
<dbReference type="Proteomes" id="UP000580250">
    <property type="component" value="Unassembled WGS sequence"/>
</dbReference>
<reference evidence="8 9" key="1">
    <citation type="submission" date="2020-08" db="EMBL/GenBank/DDBJ databases">
        <authorList>
            <person name="Koutsovoulos G."/>
            <person name="Danchin GJ E."/>
        </authorList>
    </citation>
    <scope>NUCLEOTIDE SEQUENCE [LARGE SCALE GENOMIC DNA]</scope>
</reference>
<evidence type="ECO:0000313" key="9">
    <source>
        <dbReference type="Proteomes" id="UP000580250"/>
    </source>
</evidence>
<dbReference type="PANTHER" id="PTHR43602:SF1">
    <property type="entry name" value="ENOYL-COA HYDRATASE DOMAIN-CONTAINING PROTEIN 3, MITOCHONDRIAL"/>
    <property type="match status" value="1"/>
</dbReference>
<gene>
    <name evidence="8" type="ORF">MENT_LOCUS32588</name>
</gene>
<evidence type="ECO:0000256" key="7">
    <source>
        <dbReference type="ARBA" id="ARBA00040545"/>
    </source>
</evidence>
<keyword evidence="3" id="KW-0809">Transit peptide</keyword>
<evidence type="ECO:0000256" key="6">
    <source>
        <dbReference type="ARBA" id="ARBA00037410"/>
    </source>
</evidence>
<evidence type="ECO:0000256" key="4">
    <source>
        <dbReference type="ARBA" id="ARBA00023098"/>
    </source>
</evidence>
<evidence type="ECO:0000256" key="1">
    <source>
        <dbReference type="ARBA" id="ARBA00004173"/>
    </source>
</evidence>
<evidence type="ECO:0000313" key="8">
    <source>
        <dbReference type="EMBL" id="CAD2180510.1"/>
    </source>
</evidence>
<dbReference type="PANTHER" id="PTHR43602">
    <property type="match status" value="1"/>
</dbReference>
<evidence type="ECO:0000256" key="2">
    <source>
        <dbReference type="ARBA" id="ARBA00022832"/>
    </source>
</evidence>
<evidence type="ECO:0000256" key="3">
    <source>
        <dbReference type="ARBA" id="ARBA00022946"/>
    </source>
</evidence>
<dbReference type="InterPro" id="IPR014748">
    <property type="entry name" value="Enoyl-CoA_hydra_C"/>
</dbReference>
<keyword evidence="2" id="KW-0276">Fatty acid metabolism</keyword>
<sequence>MYFLTFFQLKMKRIITPFLHLRCSPFFSNARLFSSSTSLLSSISKEESSQPLIKQEFHLDGKVARLVLNCPKRRNALSLDLMESLRKELKELDNNMKIRTIIIASEGNVFSAGHDLNELTAESGPSSHKRVFNKCVELMETIQNISLPVIAEVDGLVTAAATQLVGSCDIVAATKRSTFSCPGIKIGLFCNTPGIALARNLPRKLAMDMLLTAREITAQEALNFGLISRLVEDGKAKEEVLSISEEICKYSRHICGLGKAFFYTQIEQNISTANRQGATVMCNNLKLPDAKEGISAFLQKRKPKWVE</sequence>
<keyword evidence="5" id="KW-0496">Mitochondrion</keyword>
<accession>A0A6V7W039</accession>
<comment type="subcellular location">
    <subcellularLocation>
        <location evidence="1">Mitochondrion</location>
    </subcellularLocation>
</comment>
<dbReference type="Gene3D" id="3.90.226.10">
    <property type="entry name" value="2-enoyl-CoA Hydratase, Chain A, domain 1"/>
    <property type="match status" value="1"/>
</dbReference>
<dbReference type="Gene3D" id="1.10.12.10">
    <property type="entry name" value="Lyase 2-enoyl-coa Hydratase, Chain A, domain 2"/>
    <property type="match status" value="1"/>
</dbReference>
<dbReference type="AlphaFoldDB" id="A0A6V7W039"/>
<dbReference type="InterPro" id="IPR001753">
    <property type="entry name" value="Enoyl-CoA_hydra/iso"/>
</dbReference>
<proteinExistence type="predicted"/>
<keyword evidence="4" id="KW-0443">Lipid metabolism</keyword>
<dbReference type="GO" id="GO:0006631">
    <property type="term" value="P:fatty acid metabolic process"/>
    <property type="evidence" value="ECO:0007669"/>
    <property type="project" value="UniProtKB-KW"/>
</dbReference>
<dbReference type="EMBL" id="CAJEWN010000372">
    <property type="protein sequence ID" value="CAD2180510.1"/>
    <property type="molecule type" value="Genomic_DNA"/>
</dbReference>
<dbReference type="Pfam" id="PF00378">
    <property type="entry name" value="ECH_1"/>
    <property type="match status" value="1"/>
</dbReference>
<dbReference type="SUPFAM" id="SSF52096">
    <property type="entry name" value="ClpP/crotonase"/>
    <property type="match status" value="1"/>
</dbReference>
<protein>
    <recommendedName>
        <fullName evidence="7">Enoyl-CoA hydratase domain-containing protein 3, mitochondrial</fullName>
    </recommendedName>
</protein>
<dbReference type="InterPro" id="IPR029045">
    <property type="entry name" value="ClpP/crotonase-like_dom_sf"/>
</dbReference>
<dbReference type="OrthoDB" id="2139957at2759"/>
<dbReference type="InterPro" id="IPR052377">
    <property type="entry name" value="Mitochondrial_ECH-domain"/>
</dbReference>
<comment type="caution">
    <text evidence="8">The sequence shown here is derived from an EMBL/GenBank/DDBJ whole genome shotgun (WGS) entry which is preliminary data.</text>
</comment>
<evidence type="ECO:0000256" key="5">
    <source>
        <dbReference type="ARBA" id="ARBA00023128"/>
    </source>
</evidence>
<organism evidence="8 9">
    <name type="scientific">Meloidogyne enterolobii</name>
    <name type="common">Root-knot nematode worm</name>
    <name type="synonym">Meloidogyne mayaguensis</name>
    <dbReference type="NCBI Taxonomy" id="390850"/>
    <lineage>
        <taxon>Eukaryota</taxon>
        <taxon>Metazoa</taxon>
        <taxon>Ecdysozoa</taxon>
        <taxon>Nematoda</taxon>
        <taxon>Chromadorea</taxon>
        <taxon>Rhabditida</taxon>
        <taxon>Tylenchina</taxon>
        <taxon>Tylenchomorpha</taxon>
        <taxon>Tylenchoidea</taxon>
        <taxon>Meloidogynidae</taxon>
        <taxon>Meloidogyninae</taxon>
        <taxon>Meloidogyne</taxon>
    </lineage>
</organism>
<dbReference type="CDD" id="cd06558">
    <property type="entry name" value="crotonase-like"/>
    <property type="match status" value="1"/>
</dbReference>
<dbReference type="GO" id="GO:0005739">
    <property type="term" value="C:mitochondrion"/>
    <property type="evidence" value="ECO:0007669"/>
    <property type="project" value="UniProtKB-SubCell"/>
</dbReference>
<dbReference type="GO" id="GO:0016836">
    <property type="term" value="F:hydro-lyase activity"/>
    <property type="evidence" value="ECO:0007669"/>
    <property type="project" value="TreeGrafter"/>
</dbReference>
<comment type="function">
    <text evidence="6">May play a role in fatty acid biosynthesis and insulin sensitivity.</text>
</comment>